<dbReference type="PANTHER" id="PTHR43404:SF1">
    <property type="entry name" value="MNN4P"/>
    <property type="match status" value="1"/>
</dbReference>
<dbReference type="PANTHER" id="PTHR43404">
    <property type="entry name" value="LIPOPOLYSACCHARIDE CHOLINEPHOSPHOTRANSFERASE LICD"/>
    <property type="match status" value="1"/>
</dbReference>
<feature type="region of interest" description="Disordered" evidence="1">
    <location>
        <begin position="1"/>
        <end position="68"/>
    </location>
</feature>
<feature type="compositionally biased region" description="Low complexity" evidence="1">
    <location>
        <begin position="25"/>
        <end position="45"/>
    </location>
</feature>
<organism evidence="3 4">
    <name type="scientific">Thraustotheca clavata</name>
    <dbReference type="NCBI Taxonomy" id="74557"/>
    <lineage>
        <taxon>Eukaryota</taxon>
        <taxon>Sar</taxon>
        <taxon>Stramenopiles</taxon>
        <taxon>Oomycota</taxon>
        <taxon>Saprolegniomycetes</taxon>
        <taxon>Saprolegniales</taxon>
        <taxon>Achlyaceae</taxon>
        <taxon>Thraustotheca</taxon>
    </lineage>
</organism>
<evidence type="ECO:0000313" key="3">
    <source>
        <dbReference type="EMBL" id="OQR95820.1"/>
    </source>
</evidence>
<evidence type="ECO:0000256" key="1">
    <source>
        <dbReference type="SAM" id="MobiDB-lite"/>
    </source>
</evidence>
<evidence type="ECO:0000313" key="4">
    <source>
        <dbReference type="Proteomes" id="UP000243217"/>
    </source>
</evidence>
<dbReference type="AlphaFoldDB" id="A0A1V9ZD95"/>
<gene>
    <name evidence="3" type="ORF">THRCLA_07544</name>
</gene>
<sequence>MVLVQQTMSNPTETHRIQFEAQASTIPTTLSTPRPTPTTPAASIPQLTSKPPATRRPVPAPSVDKNGNIHVFDPEGKKNCALLAMGHLVTEYVNTSYCYTLEERQDMLRNMVYTLVDLFESHDIEYWIDSGTLLGSYRDKGLIWFDLDADIGLAHESFDKLRKTKITVPPRYNLTVNDSPYYDKGPYPYLPGRFIDMKTGFYIDIFEFFPSTGPVKTVQKVKYNATTVNATLFEKGNVTVRIESDKEGSVWVEITTIIRQEAELLGPVQSGCWWACVKCPEHWHFVVPRDWIFPLKRCQFDAKQVWCPSNTVEYLTMLYGDTFMTPQ</sequence>
<feature type="domain" description="LicD/FKTN/FKRP nucleotidyltransferase" evidence="2">
    <location>
        <begin position="120"/>
        <end position="220"/>
    </location>
</feature>
<dbReference type="InterPro" id="IPR052942">
    <property type="entry name" value="LPS_cholinephosphotransferase"/>
</dbReference>
<accession>A0A1V9ZD95</accession>
<dbReference type="STRING" id="74557.A0A1V9ZD95"/>
<name>A0A1V9ZD95_9STRA</name>
<proteinExistence type="predicted"/>
<dbReference type="GO" id="GO:0009100">
    <property type="term" value="P:glycoprotein metabolic process"/>
    <property type="evidence" value="ECO:0007669"/>
    <property type="project" value="UniProtKB-ARBA"/>
</dbReference>
<keyword evidence="4" id="KW-1185">Reference proteome</keyword>
<protein>
    <recommendedName>
        <fullName evidence="2">LicD/FKTN/FKRP nucleotidyltransferase domain-containing protein</fullName>
    </recommendedName>
</protein>
<dbReference type="Proteomes" id="UP000243217">
    <property type="component" value="Unassembled WGS sequence"/>
</dbReference>
<reference evidence="3 4" key="1">
    <citation type="journal article" date="2014" name="Genome Biol. Evol.">
        <title>The secreted proteins of Achlya hypogyna and Thraustotheca clavata identify the ancestral oomycete secretome and reveal gene acquisitions by horizontal gene transfer.</title>
        <authorList>
            <person name="Misner I."/>
            <person name="Blouin N."/>
            <person name="Leonard G."/>
            <person name="Richards T.A."/>
            <person name="Lane C.E."/>
        </authorList>
    </citation>
    <scope>NUCLEOTIDE SEQUENCE [LARGE SCALE GENOMIC DNA]</scope>
    <source>
        <strain evidence="3 4">ATCC 34112</strain>
    </source>
</reference>
<feature type="compositionally biased region" description="Polar residues" evidence="1">
    <location>
        <begin position="1"/>
        <end position="12"/>
    </location>
</feature>
<dbReference type="OrthoDB" id="444255at2759"/>
<dbReference type="InterPro" id="IPR007074">
    <property type="entry name" value="LicD/FKTN/FKRP_NTP_transf"/>
</dbReference>
<dbReference type="EMBL" id="JNBS01002024">
    <property type="protein sequence ID" value="OQR95820.1"/>
    <property type="molecule type" value="Genomic_DNA"/>
</dbReference>
<evidence type="ECO:0000259" key="2">
    <source>
        <dbReference type="Pfam" id="PF04991"/>
    </source>
</evidence>
<comment type="caution">
    <text evidence="3">The sequence shown here is derived from an EMBL/GenBank/DDBJ whole genome shotgun (WGS) entry which is preliminary data.</text>
</comment>
<dbReference type="Pfam" id="PF04991">
    <property type="entry name" value="LicD"/>
    <property type="match status" value="1"/>
</dbReference>